<dbReference type="OrthoDB" id="541025at2"/>
<dbReference type="InterPro" id="IPR036428">
    <property type="entry name" value="PCD_sf"/>
</dbReference>
<dbReference type="STRING" id="59925.EU91_0049"/>
<reference evidence="2" key="1">
    <citation type="journal article" date="2014" name="Sci. Data">
        <title>Genomes of diverse isolates of the marine cyanobacterium Prochlorococcus.</title>
        <authorList>
            <person name="Biller S."/>
            <person name="Berube P."/>
            <person name="Thompson J."/>
            <person name="Kelly L."/>
            <person name="Roggensack S."/>
            <person name="Awad L."/>
            <person name="Roache-Johnson K."/>
            <person name="Ding H."/>
            <person name="Giovannoni S.J."/>
            <person name="Moore L.R."/>
            <person name="Chisholm S.W."/>
        </authorList>
    </citation>
    <scope>NUCLEOTIDE SEQUENCE [LARGE SCALE GENOMIC DNA]</scope>
    <source>
        <strain evidence="2">GP2</strain>
    </source>
</reference>
<sequence>MWNERESPLRIEKRFEFDQYSKISKFMGEIEKLCKERDIYPNISFGKNFVSLSIFLDNKKISDKEKNFSMDIDKFYLEH</sequence>
<name>A0A0A1ZH70_PROMR</name>
<protein>
    <submittedName>
        <fullName evidence="1">Putative pterin-4 alpha-carbinolamine dehydratase-like protein</fullName>
    </submittedName>
</protein>
<proteinExistence type="predicted"/>
<evidence type="ECO:0000313" key="2">
    <source>
        <dbReference type="Proteomes" id="UP000030598"/>
    </source>
</evidence>
<dbReference type="GO" id="GO:0006729">
    <property type="term" value="P:tetrahydrobiopterin biosynthetic process"/>
    <property type="evidence" value="ECO:0007669"/>
    <property type="project" value="InterPro"/>
</dbReference>
<dbReference type="EMBL" id="JNAH01000002">
    <property type="protein sequence ID" value="KGF88937.1"/>
    <property type="molecule type" value="Genomic_DNA"/>
</dbReference>
<dbReference type="SUPFAM" id="SSF55248">
    <property type="entry name" value="PCD-like"/>
    <property type="match status" value="1"/>
</dbReference>
<gene>
    <name evidence="1" type="ORF">EU91_0049</name>
</gene>
<organism evidence="1 2">
    <name type="scientific">Prochlorococcus marinus str. GP2</name>
    <dbReference type="NCBI Taxonomy" id="59925"/>
    <lineage>
        <taxon>Bacteria</taxon>
        <taxon>Bacillati</taxon>
        <taxon>Cyanobacteriota</taxon>
        <taxon>Cyanophyceae</taxon>
        <taxon>Synechococcales</taxon>
        <taxon>Prochlorococcaceae</taxon>
        <taxon>Prochlorococcus</taxon>
    </lineage>
</organism>
<dbReference type="Gene3D" id="3.30.1360.20">
    <property type="entry name" value="Transcriptional coactivator/pterin dehydratase"/>
    <property type="match status" value="1"/>
</dbReference>
<dbReference type="eggNOG" id="COG2154">
    <property type="taxonomic scope" value="Bacteria"/>
</dbReference>
<dbReference type="Proteomes" id="UP000030598">
    <property type="component" value="Unassembled WGS sequence"/>
</dbReference>
<accession>A0A0A1ZH70</accession>
<dbReference type="GO" id="GO:0008124">
    <property type="term" value="F:4-alpha-hydroxytetrahydrobiopterin dehydratase activity"/>
    <property type="evidence" value="ECO:0007669"/>
    <property type="project" value="InterPro"/>
</dbReference>
<dbReference type="RefSeq" id="WP_032523689.1">
    <property type="nucleotide sequence ID" value="NZ_CP138934.1"/>
</dbReference>
<evidence type="ECO:0000313" key="1">
    <source>
        <dbReference type="EMBL" id="KGF88937.1"/>
    </source>
</evidence>
<comment type="caution">
    <text evidence="1">The sequence shown here is derived from an EMBL/GenBank/DDBJ whole genome shotgun (WGS) entry which is preliminary data.</text>
</comment>
<dbReference type="AlphaFoldDB" id="A0A0A1ZH70"/>